<dbReference type="Gene3D" id="1.10.10.2120">
    <property type="match status" value="1"/>
</dbReference>
<dbReference type="InterPro" id="IPR047794">
    <property type="entry name" value="C45_proenzyme-like"/>
</dbReference>
<name>A0A916Y422_9MICO</name>
<accession>A0A916Y422</accession>
<organism evidence="2 3">
    <name type="scientific">Microbacterium faecale</name>
    <dbReference type="NCBI Taxonomy" id="1804630"/>
    <lineage>
        <taxon>Bacteria</taxon>
        <taxon>Bacillati</taxon>
        <taxon>Actinomycetota</taxon>
        <taxon>Actinomycetes</taxon>
        <taxon>Micrococcales</taxon>
        <taxon>Microbacteriaceae</taxon>
        <taxon>Microbacterium</taxon>
    </lineage>
</organism>
<reference evidence="2" key="1">
    <citation type="journal article" date="2014" name="Int. J. Syst. Evol. Microbiol.">
        <title>Complete genome sequence of Corynebacterium casei LMG S-19264T (=DSM 44701T), isolated from a smear-ripened cheese.</title>
        <authorList>
            <consortium name="US DOE Joint Genome Institute (JGI-PGF)"/>
            <person name="Walter F."/>
            <person name="Albersmeier A."/>
            <person name="Kalinowski J."/>
            <person name="Ruckert C."/>
        </authorList>
    </citation>
    <scope>NUCLEOTIDE SEQUENCE</scope>
    <source>
        <strain evidence="2">CGMCC 1.15152</strain>
    </source>
</reference>
<dbReference type="Gene3D" id="3.60.60.10">
    <property type="entry name" value="Penicillin V Acylase, Chain A"/>
    <property type="match status" value="1"/>
</dbReference>
<dbReference type="Pfam" id="PF03417">
    <property type="entry name" value="AAT"/>
    <property type="match status" value="1"/>
</dbReference>
<evidence type="ECO:0000313" key="2">
    <source>
        <dbReference type="EMBL" id="GGD30431.1"/>
    </source>
</evidence>
<dbReference type="PANTHER" id="PTHR34180:SF1">
    <property type="entry name" value="BETA-ALANYL-DOPAMINE_CARCININE HYDROLASE"/>
    <property type="match status" value="1"/>
</dbReference>
<dbReference type="Proteomes" id="UP000633205">
    <property type="component" value="Unassembled WGS sequence"/>
</dbReference>
<feature type="domain" description="Peptidase C45 hydrolase" evidence="1">
    <location>
        <begin position="129"/>
        <end position="320"/>
    </location>
</feature>
<keyword evidence="3" id="KW-1185">Reference proteome</keyword>
<dbReference type="EMBL" id="BMHO01000001">
    <property type="protein sequence ID" value="GGD30431.1"/>
    <property type="molecule type" value="Genomic_DNA"/>
</dbReference>
<dbReference type="PANTHER" id="PTHR34180">
    <property type="entry name" value="PEPTIDASE C45"/>
    <property type="match status" value="1"/>
</dbReference>
<sequence length="390" mass="42382">MNNLSLPVVELRGSAVERGQQYGEAAKERIHTSLEHYENAVGEATGLTWSQVLQRAEQWVETCRGYAPDLMEEIEGVADGAGVEMLDVLTLNARGEIIYDTSFGKSTEGEETVLDGCSSFSMTHGASGDGHVYAGQNWDWLHGSSETLMVLRIVQDPKPTIVMQVEAGQIGRQGANSAGLALNANGLGGRFDESVGVPQAFIRRRVLDSAGLLEAVRVLNHAPQHIASNALITHHDHFSIDLETTPGANGWMYPDDGLLVHGNHYQAFVPEQLAARYRPASVDSLFRVPRLRERLLACRDAADSAEVRRRVHAAVSDHLGYPKSVCAHPDPTEGPHEQVSTLLSSLVDLTTGEYMLAPGMPCENDYELVPWNVFDGPGPDGPRRGGARSM</sequence>
<proteinExistence type="predicted"/>
<comment type="caution">
    <text evidence="2">The sequence shown here is derived from an EMBL/GenBank/DDBJ whole genome shotgun (WGS) entry which is preliminary data.</text>
</comment>
<reference evidence="2" key="2">
    <citation type="submission" date="2020-09" db="EMBL/GenBank/DDBJ databases">
        <authorList>
            <person name="Sun Q."/>
            <person name="Zhou Y."/>
        </authorList>
    </citation>
    <scope>NUCLEOTIDE SEQUENCE</scope>
    <source>
        <strain evidence="2">CGMCC 1.15152</strain>
    </source>
</reference>
<dbReference type="InterPro" id="IPR047801">
    <property type="entry name" value="Peptidase_C45"/>
</dbReference>
<evidence type="ECO:0000259" key="1">
    <source>
        <dbReference type="Pfam" id="PF03417"/>
    </source>
</evidence>
<evidence type="ECO:0000313" key="3">
    <source>
        <dbReference type="Proteomes" id="UP000633205"/>
    </source>
</evidence>
<dbReference type="AlphaFoldDB" id="A0A916Y422"/>
<dbReference type="InterPro" id="IPR005079">
    <property type="entry name" value="Peptidase_C45_hydrolase"/>
</dbReference>
<protein>
    <submittedName>
        <fullName evidence="2">Peptidase C45</fullName>
    </submittedName>
</protein>
<gene>
    <name evidence="2" type="ORF">GCM10010915_08390</name>
</gene>
<dbReference type="NCBIfam" id="NF040521">
    <property type="entry name" value="C45_proenzyme"/>
    <property type="match status" value="1"/>
</dbReference>
<dbReference type="RefSeq" id="WP_188711037.1">
    <property type="nucleotide sequence ID" value="NZ_BMHO01000001.1"/>
</dbReference>